<feature type="compositionally biased region" description="Basic and acidic residues" evidence="1">
    <location>
        <begin position="47"/>
        <end position="62"/>
    </location>
</feature>
<name>A0AAE0M8W7_9PEZI</name>
<feature type="compositionally biased region" description="Basic and acidic residues" evidence="1">
    <location>
        <begin position="137"/>
        <end position="148"/>
    </location>
</feature>
<dbReference type="Proteomes" id="UP001286456">
    <property type="component" value="Unassembled WGS sequence"/>
</dbReference>
<feature type="region of interest" description="Disordered" evidence="1">
    <location>
        <begin position="1"/>
        <end position="179"/>
    </location>
</feature>
<feature type="compositionally biased region" description="Acidic residues" evidence="1">
    <location>
        <begin position="168"/>
        <end position="179"/>
    </location>
</feature>
<reference evidence="2" key="1">
    <citation type="journal article" date="2023" name="Mol. Phylogenet. Evol.">
        <title>Genome-scale phylogeny and comparative genomics of the fungal order Sordariales.</title>
        <authorList>
            <person name="Hensen N."/>
            <person name="Bonometti L."/>
            <person name="Westerberg I."/>
            <person name="Brannstrom I.O."/>
            <person name="Guillou S."/>
            <person name="Cros-Aarteil S."/>
            <person name="Calhoun S."/>
            <person name="Haridas S."/>
            <person name="Kuo A."/>
            <person name="Mondo S."/>
            <person name="Pangilinan J."/>
            <person name="Riley R."/>
            <person name="LaButti K."/>
            <person name="Andreopoulos B."/>
            <person name="Lipzen A."/>
            <person name="Chen C."/>
            <person name="Yan M."/>
            <person name="Daum C."/>
            <person name="Ng V."/>
            <person name="Clum A."/>
            <person name="Steindorff A."/>
            <person name="Ohm R.A."/>
            <person name="Martin F."/>
            <person name="Silar P."/>
            <person name="Natvig D.O."/>
            <person name="Lalanne C."/>
            <person name="Gautier V."/>
            <person name="Ament-Velasquez S.L."/>
            <person name="Kruys A."/>
            <person name="Hutchinson M.I."/>
            <person name="Powell A.J."/>
            <person name="Barry K."/>
            <person name="Miller A.N."/>
            <person name="Grigoriev I.V."/>
            <person name="Debuchy R."/>
            <person name="Gladieux P."/>
            <person name="Hiltunen Thoren M."/>
            <person name="Johannesson H."/>
        </authorList>
    </citation>
    <scope>NUCLEOTIDE SEQUENCE</scope>
    <source>
        <strain evidence="2">SMH4131-1</strain>
    </source>
</reference>
<evidence type="ECO:0000313" key="2">
    <source>
        <dbReference type="EMBL" id="KAK3323791.1"/>
    </source>
</evidence>
<comment type="caution">
    <text evidence="2">The sequence shown here is derived from an EMBL/GenBank/DDBJ whole genome shotgun (WGS) entry which is preliminary data.</text>
</comment>
<feature type="compositionally biased region" description="Pro residues" evidence="1">
    <location>
        <begin position="92"/>
        <end position="107"/>
    </location>
</feature>
<dbReference type="EMBL" id="JAUEPO010000004">
    <property type="protein sequence ID" value="KAK3323791.1"/>
    <property type="molecule type" value="Genomic_DNA"/>
</dbReference>
<keyword evidence="3" id="KW-1185">Reference proteome</keyword>
<proteinExistence type="predicted"/>
<accession>A0AAE0M8W7</accession>
<evidence type="ECO:0000256" key="1">
    <source>
        <dbReference type="SAM" id="MobiDB-lite"/>
    </source>
</evidence>
<gene>
    <name evidence="2" type="ORF">B0T19DRAFT_402085</name>
</gene>
<organism evidence="2 3">
    <name type="scientific">Cercophora scortea</name>
    <dbReference type="NCBI Taxonomy" id="314031"/>
    <lineage>
        <taxon>Eukaryota</taxon>
        <taxon>Fungi</taxon>
        <taxon>Dikarya</taxon>
        <taxon>Ascomycota</taxon>
        <taxon>Pezizomycotina</taxon>
        <taxon>Sordariomycetes</taxon>
        <taxon>Sordariomycetidae</taxon>
        <taxon>Sordariales</taxon>
        <taxon>Lasiosphaeriaceae</taxon>
        <taxon>Cercophora</taxon>
    </lineage>
</organism>
<dbReference type="AlphaFoldDB" id="A0AAE0M8W7"/>
<feature type="compositionally biased region" description="Low complexity" evidence="1">
    <location>
        <begin position="127"/>
        <end position="136"/>
    </location>
</feature>
<sequence>MFSRLEKQGRLAKTRSSPLDSNYTNQSEVAAKPDTRSLPRDCSTQSRHADRWENKKRERPEDADGECQTEQSQKKFKMGSPSLEAAQKPFLEPAPAPAPAPTLPPCNIPAVCASDDAARENEKILNSPSAPAASAEEISRQETPKEAKGEEEESKEEPAEPSTSTAEAWDDDEEEEDDDDLRFEGTFFHRSKEEAIEFAKAAISLEETRDDRYPTVLLGDSSFPSNGADPRYVGAPGGYAIVYREAGKWVVSAFPVAKMFSTGWGEIAAICEELNLAITRIERARQLSLDFVPGVIRVFSGSTGSMKLLESRRYRGKHNQTIIGVAEATAKRMAMKLSRELKNLGATVEVHYLPGHGHDVTPFMMADTTSRTARQTLTSSGTTASGAVAFEPIGQKLADETLDRVNVYKQAISPQLDEDELSVDEIEALDVSDKDKRRLLQLKSMSASIKGKRVKFQLKQQWVNLYAKVGHLLIRKRKTKQEGGGVGQ</sequence>
<protein>
    <submittedName>
        <fullName evidence="2">Uncharacterized protein</fullName>
    </submittedName>
</protein>
<evidence type="ECO:0000313" key="3">
    <source>
        <dbReference type="Proteomes" id="UP001286456"/>
    </source>
</evidence>
<reference evidence="2" key="2">
    <citation type="submission" date="2023-06" db="EMBL/GenBank/DDBJ databases">
        <authorList>
            <consortium name="Lawrence Berkeley National Laboratory"/>
            <person name="Haridas S."/>
            <person name="Hensen N."/>
            <person name="Bonometti L."/>
            <person name="Westerberg I."/>
            <person name="Brannstrom I.O."/>
            <person name="Guillou S."/>
            <person name="Cros-Aarteil S."/>
            <person name="Calhoun S."/>
            <person name="Kuo A."/>
            <person name="Mondo S."/>
            <person name="Pangilinan J."/>
            <person name="Riley R."/>
            <person name="Labutti K."/>
            <person name="Andreopoulos B."/>
            <person name="Lipzen A."/>
            <person name="Chen C."/>
            <person name="Yanf M."/>
            <person name="Daum C."/>
            <person name="Ng V."/>
            <person name="Clum A."/>
            <person name="Steindorff A."/>
            <person name="Ohm R."/>
            <person name="Martin F."/>
            <person name="Silar P."/>
            <person name="Natvig D."/>
            <person name="Lalanne C."/>
            <person name="Gautier V."/>
            <person name="Ament-Velasquez S.L."/>
            <person name="Kruys A."/>
            <person name="Hutchinson M.I."/>
            <person name="Powell A.J."/>
            <person name="Barry K."/>
            <person name="Miller A.N."/>
            <person name="Grigoriev I.V."/>
            <person name="Debuchy R."/>
            <person name="Gladieux P."/>
            <person name="Thoren M.H."/>
            <person name="Johannesson H."/>
        </authorList>
    </citation>
    <scope>NUCLEOTIDE SEQUENCE</scope>
    <source>
        <strain evidence="2">SMH4131-1</strain>
    </source>
</reference>
<feature type="compositionally biased region" description="Polar residues" evidence="1">
    <location>
        <begin position="14"/>
        <end position="28"/>
    </location>
</feature>